<sequence>MNKILLSKLEEITLEEKEILEGHSINPKNYTNHYEFIIQGEKMLGPDYCIDSRVHTRFIDFPEHKHDYIEMMYVIQGSITHVIDNREITLHKGEIILLNQHTWHSIKKCDKDDLAINFMILPSFFNIVYEMIGYDNIIATFLIDILRKSDNKGQYLIFNVSNVFQIQNLMENLIQSLYDQENNFKENQITMGLIFLYMIRNLESIEKGSSQQLEDILVQAALDYINIHYSNATLHEISIALNQTDYNLSKLIKFKTGKTFKELLQSRRFYKAEELLLHTTLSIDDIISSVGYESHSYFFRRFKEKYGVTPKKYRQSK</sequence>
<protein>
    <submittedName>
        <fullName evidence="5">AraC family transcriptional regulator</fullName>
    </submittedName>
</protein>
<dbReference type="SMART" id="SM00342">
    <property type="entry name" value="HTH_ARAC"/>
    <property type="match status" value="1"/>
</dbReference>
<dbReference type="PROSITE" id="PS01124">
    <property type="entry name" value="HTH_ARAC_FAMILY_2"/>
    <property type="match status" value="1"/>
</dbReference>
<proteinExistence type="predicted"/>
<dbReference type="InterPro" id="IPR018060">
    <property type="entry name" value="HTH_AraC"/>
</dbReference>
<evidence type="ECO:0000259" key="4">
    <source>
        <dbReference type="PROSITE" id="PS01124"/>
    </source>
</evidence>
<dbReference type="Gene3D" id="2.60.120.10">
    <property type="entry name" value="Jelly Rolls"/>
    <property type="match status" value="1"/>
</dbReference>
<accession>A0A7X2N2T8</accession>
<organism evidence="5 6">
    <name type="scientific">Floccifex porci</name>
    <dbReference type="NCBI Taxonomy" id="2606629"/>
    <lineage>
        <taxon>Bacteria</taxon>
        <taxon>Bacillati</taxon>
        <taxon>Bacillota</taxon>
        <taxon>Erysipelotrichia</taxon>
        <taxon>Erysipelotrichales</taxon>
        <taxon>Erysipelotrichaceae</taxon>
        <taxon>Floccifex</taxon>
    </lineage>
</organism>
<evidence type="ECO:0000256" key="2">
    <source>
        <dbReference type="ARBA" id="ARBA00023125"/>
    </source>
</evidence>
<dbReference type="AlphaFoldDB" id="A0A7X2N2T8"/>
<feature type="domain" description="HTH araC/xylS-type" evidence="4">
    <location>
        <begin position="219"/>
        <end position="316"/>
    </location>
</feature>
<name>A0A7X2N2T8_9FIRM</name>
<dbReference type="InterPro" id="IPR020449">
    <property type="entry name" value="Tscrpt_reg_AraC-type_HTH"/>
</dbReference>
<dbReference type="InterPro" id="IPR013096">
    <property type="entry name" value="Cupin_2"/>
</dbReference>
<dbReference type="PANTHER" id="PTHR43280:SF2">
    <property type="entry name" value="HTH-TYPE TRANSCRIPTIONAL REGULATOR EXSA"/>
    <property type="match status" value="1"/>
</dbReference>
<dbReference type="Gene3D" id="1.10.10.60">
    <property type="entry name" value="Homeodomain-like"/>
    <property type="match status" value="2"/>
</dbReference>
<keyword evidence="3" id="KW-0804">Transcription</keyword>
<evidence type="ECO:0000313" key="5">
    <source>
        <dbReference type="EMBL" id="MSS01439.1"/>
    </source>
</evidence>
<comment type="caution">
    <text evidence="5">The sequence shown here is derived from an EMBL/GenBank/DDBJ whole genome shotgun (WGS) entry which is preliminary data.</text>
</comment>
<dbReference type="Pfam" id="PF12833">
    <property type="entry name" value="HTH_18"/>
    <property type="match status" value="1"/>
</dbReference>
<dbReference type="PANTHER" id="PTHR43280">
    <property type="entry name" value="ARAC-FAMILY TRANSCRIPTIONAL REGULATOR"/>
    <property type="match status" value="1"/>
</dbReference>
<dbReference type="InterPro" id="IPR009057">
    <property type="entry name" value="Homeodomain-like_sf"/>
</dbReference>
<dbReference type="Pfam" id="PF07883">
    <property type="entry name" value="Cupin_2"/>
    <property type="match status" value="1"/>
</dbReference>
<dbReference type="SUPFAM" id="SSF51182">
    <property type="entry name" value="RmlC-like cupins"/>
    <property type="match status" value="1"/>
</dbReference>
<gene>
    <name evidence="5" type="ORF">FYJ50_04875</name>
</gene>
<dbReference type="GO" id="GO:0003700">
    <property type="term" value="F:DNA-binding transcription factor activity"/>
    <property type="evidence" value="ECO:0007669"/>
    <property type="project" value="InterPro"/>
</dbReference>
<reference evidence="5 6" key="1">
    <citation type="submission" date="2019-08" db="EMBL/GenBank/DDBJ databases">
        <title>In-depth cultivation of the pig gut microbiome towards novel bacterial diversity and tailored functional studies.</title>
        <authorList>
            <person name="Wylensek D."/>
            <person name="Hitch T.C.A."/>
            <person name="Clavel T."/>
        </authorList>
    </citation>
    <scope>NUCLEOTIDE SEQUENCE [LARGE SCALE GENOMIC DNA]</scope>
    <source>
        <strain evidence="5 6">LKV-178-WT-2G</strain>
    </source>
</reference>
<dbReference type="Proteomes" id="UP000470082">
    <property type="component" value="Unassembled WGS sequence"/>
</dbReference>
<dbReference type="InterPro" id="IPR011051">
    <property type="entry name" value="RmlC_Cupin_sf"/>
</dbReference>
<dbReference type="RefSeq" id="WP_154459975.1">
    <property type="nucleotide sequence ID" value="NZ_JAQYTQ010000084.1"/>
</dbReference>
<dbReference type="EMBL" id="VUMM01000007">
    <property type="protein sequence ID" value="MSS01439.1"/>
    <property type="molecule type" value="Genomic_DNA"/>
</dbReference>
<evidence type="ECO:0000256" key="3">
    <source>
        <dbReference type="ARBA" id="ARBA00023163"/>
    </source>
</evidence>
<keyword evidence="1" id="KW-0805">Transcription regulation</keyword>
<evidence type="ECO:0000313" key="6">
    <source>
        <dbReference type="Proteomes" id="UP000470082"/>
    </source>
</evidence>
<dbReference type="SUPFAM" id="SSF46689">
    <property type="entry name" value="Homeodomain-like"/>
    <property type="match status" value="1"/>
</dbReference>
<dbReference type="GO" id="GO:0043565">
    <property type="term" value="F:sequence-specific DNA binding"/>
    <property type="evidence" value="ECO:0007669"/>
    <property type="project" value="InterPro"/>
</dbReference>
<keyword evidence="6" id="KW-1185">Reference proteome</keyword>
<keyword evidence="2" id="KW-0238">DNA-binding</keyword>
<dbReference type="PRINTS" id="PR00032">
    <property type="entry name" value="HTHARAC"/>
</dbReference>
<evidence type="ECO:0000256" key="1">
    <source>
        <dbReference type="ARBA" id="ARBA00023015"/>
    </source>
</evidence>
<dbReference type="InterPro" id="IPR014710">
    <property type="entry name" value="RmlC-like_jellyroll"/>
</dbReference>